<accession>A0ACB9KGF0</accession>
<organism evidence="1 2">
    <name type="scientific">Bauhinia variegata</name>
    <name type="common">Purple orchid tree</name>
    <name type="synonym">Phanera variegata</name>
    <dbReference type="NCBI Taxonomy" id="167791"/>
    <lineage>
        <taxon>Eukaryota</taxon>
        <taxon>Viridiplantae</taxon>
        <taxon>Streptophyta</taxon>
        <taxon>Embryophyta</taxon>
        <taxon>Tracheophyta</taxon>
        <taxon>Spermatophyta</taxon>
        <taxon>Magnoliopsida</taxon>
        <taxon>eudicotyledons</taxon>
        <taxon>Gunneridae</taxon>
        <taxon>Pentapetalae</taxon>
        <taxon>rosids</taxon>
        <taxon>fabids</taxon>
        <taxon>Fabales</taxon>
        <taxon>Fabaceae</taxon>
        <taxon>Cercidoideae</taxon>
        <taxon>Cercideae</taxon>
        <taxon>Bauhiniinae</taxon>
        <taxon>Bauhinia</taxon>
    </lineage>
</organism>
<proteinExistence type="predicted"/>
<reference evidence="1 2" key="1">
    <citation type="journal article" date="2022" name="DNA Res.">
        <title>Chromosomal-level genome assembly of the orchid tree Bauhinia variegata (Leguminosae; Cercidoideae) supports the allotetraploid origin hypothesis of Bauhinia.</title>
        <authorList>
            <person name="Zhong Y."/>
            <person name="Chen Y."/>
            <person name="Zheng D."/>
            <person name="Pang J."/>
            <person name="Liu Y."/>
            <person name="Luo S."/>
            <person name="Meng S."/>
            <person name="Qian L."/>
            <person name="Wei D."/>
            <person name="Dai S."/>
            <person name="Zhou R."/>
        </authorList>
    </citation>
    <scope>NUCLEOTIDE SEQUENCE [LARGE SCALE GENOMIC DNA]</scope>
    <source>
        <strain evidence="1">BV-YZ2020</strain>
    </source>
</reference>
<dbReference type="EMBL" id="CM039439">
    <property type="protein sequence ID" value="KAI4296256.1"/>
    <property type="molecule type" value="Genomic_DNA"/>
</dbReference>
<gene>
    <name evidence="1" type="ORF">L6164_036230</name>
</gene>
<sequence>MSLMNRPRVVVNGVRRMRTFHYFWCQACQRTVRIASANPNAHTCPFCFNRLRFELDISRSRLIMDLPNNLEPSSAAQLMNSLALILDPSMRRRNTHFNRTFQWETEDEDGPGSGSWITLRFVRPNRPPGAIAQPENVAPQANDTRVATPFEDASDDFVEGLVQNNRQGPPPEAVSAIEALPLVKVTQTHLASDPNCPICKDEFQLDMEVRELPCKHFYHSDCIVPWLRIQNTCPICRHQLQPTSNYHFQNQIEENYVPLPLPFGEVTNSLNWFWSQLVSLRPLRAVLDWTQRQYHDFQENQTPRDGAWWRSWLVL</sequence>
<dbReference type="Proteomes" id="UP000828941">
    <property type="component" value="Chromosome 14"/>
</dbReference>
<evidence type="ECO:0000313" key="1">
    <source>
        <dbReference type="EMBL" id="KAI4296256.1"/>
    </source>
</evidence>
<name>A0ACB9KGF0_BAUVA</name>
<keyword evidence="2" id="KW-1185">Reference proteome</keyword>
<evidence type="ECO:0000313" key="2">
    <source>
        <dbReference type="Proteomes" id="UP000828941"/>
    </source>
</evidence>
<comment type="caution">
    <text evidence="1">The sequence shown here is derived from an EMBL/GenBank/DDBJ whole genome shotgun (WGS) entry which is preliminary data.</text>
</comment>
<protein>
    <submittedName>
        <fullName evidence="1">Uncharacterized protein</fullName>
    </submittedName>
</protein>